<proteinExistence type="predicted"/>
<dbReference type="Proteomes" id="UP001138500">
    <property type="component" value="Unassembled WGS sequence"/>
</dbReference>
<comment type="subcellular location">
    <subcellularLocation>
        <location evidence="1">Membrane</location>
        <topology evidence="1">Multi-pass membrane protein</topology>
    </subcellularLocation>
</comment>
<dbReference type="SUPFAM" id="SSF103473">
    <property type="entry name" value="MFS general substrate transporter"/>
    <property type="match status" value="1"/>
</dbReference>
<feature type="transmembrane region" description="Helical" evidence="6">
    <location>
        <begin position="463"/>
        <end position="484"/>
    </location>
</feature>
<feature type="transmembrane region" description="Helical" evidence="6">
    <location>
        <begin position="197"/>
        <end position="216"/>
    </location>
</feature>
<feature type="transmembrane region" description="Helical" evidence="6">
    <location>
        <begin position="373"/>
        <end position="394"/>
    </location>
</feature>
<evidence type="ECO:0000256" key="2">
    <source>
        <dbReference type="ARBA" id="ARBA00022448"/>
    </source>
</evidence>
<dbReference type="PANTHER" id="PTHR43791:SF32">
    <property type="entry name" value="MAJOR FACILITATOR SUPERFAMILY (MFS) PROFILE DOMAIN-CONTAINING PROTEIN"/>
    <property type="match status" value="1"/>
</dbReference>
<accession>A0A9W7W3N0</accession>
<evidence type="ECO:0000259" key="7">
    <source>
        <dbReference type="PROSITE" id="PS50850"/>
    </source>
</evidence>
<evidence type="ECO:0000313" key="8">
    <source>
        <dbReference type="EMBL" id="KAH9831495.1"/>
    </source>
</evidence>
<dbReference type="Gene3D" id="1.20.1250.20">
    <property type="entry name" value="MFS general substrate transporter like domains"/>
    <property type="match status" value="2"/>
</dbReference>
<dbReference type="OrthoDB" id="2985014at2759"/>
<dbReference type="EMBL" id="RIBY02001191">
    <property type="protein sequence ID" value="KAH9831495.1"/>
    <property type="molecule type" value="Genomic_DNA"/>
</dbReference>
<evidence type="ECO:0000256" key="1">
    <source>
        <dbReference type="ARBA" id="ARBA00004141"/>
    </source>
</evidence>
<evidence type="ECO:0000313" key="9">
    <source>
        <dbReference type="Proteomes" id="UP001138500"/>
    </source>
</evidence>
<dbReference type="Pfam" id="PF07690">
    <property type="entry name" value="MFS_1"/>
    <property type="match status" value="1"/>
</dbReference>
<keyword evidence="4 6" id="KW-1133">Transmembrane helix</keyword>
<evidence type="ECO:0000256" key="3">
    <source>
        <dbReference type="ARBA" id="ARBA00022692"/>
    </source>
</evidence>
<dbReference type="GO" id="GO:0016020">
    <property type="term" value="C:membrane"/>
    <property type="evidence" value="ECO:0007669"/>
    <property type="project" value="UniProtKB-SubCell"/>
</dbReference>
<dbReference type="AlphaFoldDB" id="A0A9W7W3N0"/>
<evidence type="ECO:0000256" key="5">
    <source>
        <dbReference type="ARBA" id="ARBA00023136"/>
    </source>
</evidence>
<feature type="transmembrane region" description="Helical" evidence="6">
    <location>
        <begin position="257"/>
        <end position="278"/>
    </location>
</feature>
<keyword evidence="9" id="KW-1185">Reference proteome</keyword>
<reference evidence="8 9" key="2">
    <citation type="journal article" date="2021" name="Curr. Genet.">
        <title>Genetic response to nitrogen starvation in the aggressive Eucalyptus foliar pathogen Teratosphaeria destructans.</title>
        <authorList>
            <person name="Havenga M."/>
            <person name="Wingfield B.D."/>
            <person name="Wingfield M.J."/>
            <person name="Dreyer L.L."/>
            <person name="Roets F."/>
            <person name="Aylward J."/>
        </authorList>
    </citation>
    <scope>NUCLEOTIDE SEQUENCE [LARGE SCALE GENOMIC DNA]</scope>
    <source>
        <strain evidence="8">CMW44962</strain>
    </source>
</reference>
<comment type="caution">
    <text evidence="8">The sequence shown here is derived from an EMBL/GenBank/DDBJ whole genome shotgun (WGS) entry which is preliminary data.</text>
</comment>
<evidence type="ECO:0000256" key="4">
    <source>
        <dbReference type="ARBA" id="ARBA00022989"/>
    </source>
</evidence>
<dbReference type="InterPro" id="IPR011701">
    <property type="entry name" value="MFS"/>
</dbReference>
<reference evidence="8 9" key="1">
    <citation type="journal article" date="2018" name="IMA Fungus">
        <title>IMA Genome-F 10: Nine draft genome sequences of Claviceps purpurea s.lat., including C. arundinis, C. humidiphila, and C. cf. spartinae, pseudomolecules for the pitch canker pathogen Fusarium circinatum, draft genome of Davidsoniella eucalypti, Grosmannia galeiformis, Quambalaria eucalypti, and Teratosphaeria destructans.</title>
        <authorList>
            <person name="Wingfield B.D."/>
            <person name="Liu M."/>
            <person name="Nguyen H.D."/>
            <person name="Lane F.A."/>
            <person name="Morgan S.W."/>
            <person name="De Vos L."/>
            <person name="Wilken P.M."/>
            <person name="Duong T.A."/>
            <person name="Aylward J."/>
            <person name="Coetzee M.P."/>
            <person name="Dadej K."/>
            <person name="De Beer Z.W."/>
            <person name="Findlay W."/>
            <person name="Havenga M."/>
            <person name="Kolarik M."/>
            <person name="Menzies J.G."/>
            <person name="Naidoo K."/>
            <person name="Pochopski O."/>
            <person name="Shoukouhi P."/>
            <person name="Santana Q.C."/>
            <person name="Seifert K.A."/>
            <person name="Soal N."/>
            <person name="Steenkamp E.T."/>
            <person name="Tatham C.T."/>
            <person name="van der Nest M.A."/>
            <person name="Wingfield M.J."/>
        </authorList>
    </citation>
    <scope>NUCLEOTIDE SEQUENCE [LARGE SCALE GENOMIC DNA]</scope>
    <source>
        <strain evidence="8">CMW44962</strain>
    </source>
</reference>
<dbReference type="InterPro" id="IPR036259">
    <property type="entry name" value="MFS_trans_sf"/>
</dbReference>
<dbReference type="PROSITE" id="PS50850">
    <property type="entry name" value="MFS"/>
    <property type="match status" value="1"/>
</dbReference>
<evidence type="ECO:0000256" key="6">
    <source>
        <dbReference type="SAM" id="Phobius"/>
    </source>
</evidence>
<dbReference type="GO" id="GO:0022857">
    <property type="term" value="F:transmembrane transporter activity"/>
    <property type="evidence" value="ECO:0007669"/>
    <property type="project" value="InterPro"/>
</dbReference>
<name>A0A9W7W3N0_9PEZI</name>
<sequence>MAGATTFVSKYGYTVASSKRCWAERGTRAGRASGGVKGASAFRDARSERLDVVGGGSSSAALLIIVNILKAPLPHQRVERNQSRGTSPDDGYSFRGCHFESVCDVCCPDVAVDVDHIVHTSTRKQRIDITVLLVLATGLFLFHLDRANLSSALTGGFAKDIGVSQDTINLGNQFMFMGTVILEIPANLLLQRFGPRRWMPAQVFAFGVIATLQIFVRDRAGYLVSRLCLGLAEAGYIPGALYTLSNWYTRRERAKRVSVFFFGMFGANAISPLLASGIMELHGARDLKGWQWLFLMEGILTLVFSALMLFTLPGSPFSPKPLLGLGCLRLTEEEAEVLQSRLRCGGPGLSFDTKIDMRAVSSAIFTYRRWPHFISTFAVFSTWSPLITYTPSIIKSLGFSRMEANALAAIGGFLALPIVFLFGFISDRQNRRGFTVIAAQTCYLVVLIVARQVEPGASKWSRFGLWTAVNAFAVGYHPVHNSWLQLNCHEAQERSISIAMWVMSAICGLMVGTQYFRADDAPHYPEGLRIMIIMVSVGIAMAVLQWSIYVVHNKRAGKVDRVGSGLLYTP</sequence>
<protein>
    <submittedName>
        <fullName evidence="8">Inner membrane transport protein yfaV</fullName>
    </submittedName>
</protein>
<feature type="transmembrane region" description="Helical" evidence="6">
    <location>
        <begin position="496"/>
        <end position="516"/>
    </location>
</feature>
<keyword evidence="5 6" id="KW-0472">Membrane</keyword>
<feature type="transmembrane region" description="Helical" evidence="6">
    <location>
        <begin position="433"/>
        <end position="451"/>
    </location>
</feature>
<keyword evidence="3 6" id="KW-0812">Transmembrane</keyword>
<feature type="transmembrane region" description="Helical" evidence="6">
    <location>
        <begin position="290"/>
        <end position="312"/>
    </location>
</feature>
<organism evidence="8 9">
    <name type="scientific">Teratosphaeria destructans</name>
    <dbReference type="NCBI Taxonomy" id="418781"/>
    <lineage>
        <taxon>Eukaryota</taxon>
        <taxon>Fungi</taxon>
        <taxon>Dikarya</taxon>
        <taxon>Ascomycota</taxon>
        <taxon>Pezizomycotina</taxon>
        <taxon>Dothideomycetes</taxon>
        <taxon>Dothideomycetidae</taxon>
        <taxon>Mycosphaerellales</taxon>
        <taxon>Teratosphaeriaceae</taxon>
        <taxon>Teratosphaeria</taxon>
    </lineage>
</organism>
<dbReference type="PANTHER" id="PTHR43791">
    <property type="entry name" value="PERMEASE-RELATED"/>
    <property type="match status" value="1"/>
</dbReference>
<feature type="transmembrane region" description="Helical" evidence="6">
    <location>
        <begin position="406"/>
        <end position="426"/>
    </location>
</feature>
<feature type="transmembrane region" description="Helical" evidence="6">
    <location>
        <begin position="528"/>
        <end position="551"/>
    </location>
</feature>
<feature type="domain" description="Major facilitator superfamily (MFS) profile" evidence="7">
    <location>
        <begin position="131"/>
        <end position="570"/>
    </location>
</feature>
<keyword evidence="2" id="KW-0813">Transport</keyword>
<dbReference type="InterPro" id="IPR020846">
    <property type="entry name" value="MFS_dom"/>
</dbReference>
<gene>
    <name evidence="8" type="ORF">Tdes44962_MAKER08925</name>
</gene>